<dbReference type="RefSeq" id="WP_084190674.1">
    <property type="nucleotide sequence ID" value="NZ_FRAA01000011.1"/>
</dbReference>
<dbReference type="STRING" id="156994.SAMN04488028_11132"/>
<dbReference type="InterPro" id="IPR051531">
    <property type="entry name" value="N-acetyltransferase"/>
</dbReference>
<dbReference type="InterPro" id="IPR000182">
    <property type="entry name" value="GNAT_dom"/>
</dbReference>
<dbReference type="PANTHER" id="PTHR43792:SF1">
    <property type="entry name" value="N-ACETYLTRANSFERASE DOMAIN-CONTAINING PROTEIN"/>
    <property type="match status" value="1"/>
</dbReference>
<dbReference type="PROSITE" id="PS51186">
    <property type="entry name" value="GNAT"/>
    <property type="match status" value="1"/>
</dbReference>
<keyword evidence="2" id="KW-0808">Transferase</keyword>
<dbReference type="EMBL" id="FRAA01000011">
    <property type="protein sequence ID" value="SHK91058.1"/>
    <property type="molecule type" value="Genomic_DNA"/>
</dbReference>
<gene>
    <name evidence="2" type="ORF">SAMN04488028_11132</name>
</gene>
<sequence length="182" mass="21015">MMGSYRYEEGLESKRLRTRFLTIEDVKLWSGFYLRDGNSKYLLNLGGDTPEDNARLAVERQLKRYADNTYGLQGIIEKETGHLIGQCGLLQQSVHGKTELEIGYQLFNDYWGQGYATEAAMLFRDYGFSQLGANSIISIIATDNVPSQRVAERNGMQRQEQIPYMGFEVYIYRIQRKGWELL</sequence>
<feature type="domain" description="N-acetyltransferase" evidence="1">
    <location>
        <begin position="16"/>
        <end position="182"/>
    </location>
</feature>
<dbReference type="Proteomes" id="UP000184474">
    <property type="component" value="Unassembled WGS sequence"/>
</dbReference>
<dbReference type="SUPFAM" id="SSF55729">
    <property type="entry name" value="Acyl-CoA N-acyltransferases (Nat)"/>
    <property type="match status" value="1"/>
</dbReference>
<name>A0A1M6WBP4_REIAG</name>
<organism evidence="2 3">
    <name type="scientific">Reichenbachiella agariperforans</name>
    <dbReference type="NCBI Taxonomy" id="156994"/>
    <lineage>
        <taxon>Bacteria</taxon>
        <taxon>Pseudomonadati</taxon>
        <taxon>Bacteroidota</taxon>
        <taxon>Cytophagia</taxon>
        <taxon>Cytophagales</taxon>
        <taxon>Reichenbachiellaceae</taxon>
        <taxon>Reichenbachiella</taxon>
    </lineage>
</organism>
<dbReference type="PANTHER" id="PTHR43792">
    <property type="entry name" value="GNAT FAMILY, PUTATIVE (AFU_ORTHOLOGUE AFUA_3G00765)-RELATED-RELATED"/>
    <property type="match status" value="1"/>
</dbReference>
<dbReference type="GO" id="GO:0016747">
    <property type="term" value="F:acyltransferase activity, transferring groups other than amino-acyl groups"/>
    <property type="evidence" value="ECO:0007669"/>
    <property type="project" value="InterPro"/>
</dbReference>
<evidence type="ECO:0000259" key="1">
    <source>
        <dbReference type="PROSITE" id="PS51186"/>
    </source>
</evidence>
<dbReference type="AlphaFoldDB" id="A0A1M6WBP4"/>
<evidence type="ECO:0000313" key="2">
    <source>
        <dbReference type="EMBL" id="SHK91058.1"/>
    </source>
</evidence>
<dbReference type="InterPro" id="IPR016181">
    <property type="entry name" value="Acyl_CoA_acyltransferase"/>
</dbReference>
<keyword evidence="3" id="KW-1185">Reference proteome</keyword>
<accession>A0A1M6WBP4</accession>
<protein>
    <submittedName>
        <fullName evidence="2">Acetyltransferase (GNAT) domain-containing protein</fullName>
    </submittedName>
</protein>
<reference evidence="3" key="1">
    <citation type="submission" date="2016-11" db="EMBL/GenBank/DDBJ databases">
        <authorList>
            <person name="Varghese N."/>
            <person name="Submissions S."/>
        </authorList>
    </citation>
    <scope>NUCLEOTIDE SEQUENCE [LARGE SCALE GENOMIC DNA]</scope>
    <source>
        <strain evidence="3">DSM 26134</strain>
    </source>
</reference>
<evidence type="ECO:0000313" key="3">
    <source>
        <dbReference type="Proteomes" id="UP000184474"/>
    </source>
</evidence>
<proteinExistence type="predicted"/>
<dbReference type="Gene3D" id="3.40.630.30">
    <property type="match status" value="1"/>
</dbReference>
<dbReference type="Pfam" id="PF13302">
    <property type="entry name" value="Acetyltransf_3"/>
    <property type="match status" value="1"/>
</dbReference>